<evidence type="ECO:0000313" key="11">
    <source>
        <dbReference type="EMBL" id="CAG8363439.1"/>
    </source>
</evidence>
<dbReference type="OrthoDB" id="2423195at2759"/>
<feature type="compositionally biased region" description="Acidic residues" evidence="9">
    <location>
        <begin position="246"/>
        <end position="256"/>
    </location>
</feature>
<dbReference type="PANTHER" id="PTHR24058:SF103">
    <property type="entry name" value="SERINE_THREONINE-PROTEIN KINASE PRP4 HOMOLOG"/>
    <property type="match status" value="1"/>
</dbReference>
<dbReference type="InterPro" id="IPR050494">
    <property type="entry name" value="Ser_Thr_dual-spec_kinase"/>
</dbReference>
<feature type="compositionally biased region" description="Basic residues" evidence="9">
    <location>
        <begin position="65"/>
        <end position="90"/>
    </location>
</feature>
<feature type="binding site" evidence="8">
    <location>
        <position position="479"/>
    </location>
    <ligand>
        <name>ATP</name>
        <dbReference type="ChEBI" id="CHEBI:30616"/>
    </ligand>
</feature>
<evidence type="ECO:0000256" key="5">
    <source>
        <dbReference type="ARBA" id="ARBA00022777"/>
    </source>
</evidence>
<dbReference type="PROSITE" id="PS50011">
    <property type="entry name" value="PROTEIN_KINASE_DOM"/>
    <property type="match status" value="1"/>
</dbReference>
<feature type="domain" description="Protein kinase" evidence="10">
    <location>
        <begin position="450"/>
        <end position="766"/>
    </location>
</feature>
<evidence type="ECO:0000256" key="6">
    <source>
        <dbReference type="ARBA" id="ARBA00022840"/>
    </source>
</evidence>
<organism evidence="11 12">
    <name type="scientific">Penicillium salamii</name>
    <dbReference type="NCBI Taxonomy" id="1612424"/>
    <lineage>
        <taxon>Eukaryota</taxon>
        <taxon>Fungi</taxon>
        <taxon>Dikarya</taxon>
        <taxon>Ascomycota</taxon>
        <taxon>Pezizomycotina</taxon>
        <taxon>Eurotiomycetes</taxon>
        <taxon>Eurotiomycetidae</taxon>
        <taxon>Eurotiales</taxon>
        <taxon>Aspergillaceae</taxon>
        <taxon>Penicillium</taxon>
    </lineage>
</organism>
<dbReference type="FunFam" id="1.10.510.10:FF:000078">
    <property type="entry name" value="Serine/threonine-protein kinase PRP4 homolog"/>
    <property type="match status" value="1"/>
</dbReference>
<name>A0A9W4IZP2_9EURO</name>
<sequence length="771" mass="87478">MSHPRSRSPSLPSEGEIVEPGLETKATASKPPLNGTKVDRPPRASPLAPRSPVSFDGHRSPRWSSRTKSRSRSRSRSPYRENKGHKRRHGDSHDHENRYSRHEPSQRYRSNPDNRHDEAPQSRRMRSYHDYDREAPYGGALRYSDDHEPRRDKRQRTRSRSPYREPRKPRRYSGDERDSKVDNARPATDGRHKPTEKVVSERAKASAPESKLGAEKRENQVQASSQQPYVSHEELHPNPEVAPEPEVAEPVDEADALEARRKRREAIRAKYRSQATESETQASTPGTEPINKETSDSSQELPSQQPGELYPGSNIGQETDLPNAGPSVDTTHNEQSAVNDSPAIDLEEEVQKHTNVQIEKNDIPSAAYDELDTAHPPPVGPQAQPLEDNDTLDMFADDDDMFAEENDQPRLSRPAAAGPRGKEIAEMVDEWDDSQGYYNIRLGELMDKRYHVQEKLGRGTFAAVVRAHDPETDRMVAIKIIRNNDTMRKEGLKEIEVLELLQKTDPEGKKHIIKLLRHFEHKGHLCLVFENLSMDLRELLKKFGKNIGLNLRAIRVYGQQMFLALSLLRECNLIHADLKPDNMLVNEQRGLLKICDLGSAFPAHDVPTAPYLASRFYRAPEIMLGIPYDFAVDVWAIGCTLYELYAGHFLFAGANNNQMMRAILETRGNYPPKLLRRGSLRSHHFTDDNIFASWQLNPLTGAIEPKPMDFKKPPRDLKTRLGKGASGISQAEAQDLVSFIDFLERCLALNPEKRITPSEAFKHPFLARSFV</sequence>
<dbReference type="SMART" id="SM00220">
    <property type="entry name" value="S_TKc"/>
    <property type="match status" value="1"/>
</dbReference>
<comment type="similarity">
    <text evidence="7">Belongs to the protein kinase superfamily. CMGC Ser/Thr protein kinase family.</text>
</comment>
<dbReference type="InterPro" id="IPR011009">
    <property type="entry name" value="Kinase-like_dom_sf"/>
</dbReference>
<dbReference type="GO" id="GO:0004674">
    <property type="term" value="F:protein serine/threonine kinase activity"/>
    <property type="evidence" value="ECO:0007669"/>
    <property type="project" value="UniProtKB-KW"/>
</dbReference>
<dbReference type="PROSITE" id="PS00108">
    <property type="entry name" value="PROTEIN_KINASE_ST"/>
    <property type="match status" value="1"/>
</dbReference>
<evidence type="ECO:0000256" key="3">
    <source>
        <dbReference type="ARBA" id="ARBA00022679"/>
    </source>
</evidence>
<dbReference type="EMBL" id="CAJVPD010000188">
    <property type="protein sequence ID" value="CAG8363439.1"/>
    <property type="molecule type" value="Genomic_DNA"/>
</dbReference>
<gene>
    <name evidence="11" type="ORF">PSALAMII_LOCUS3868</name>
</gene>
<evidence type="ECO:0000256" key="4">
    <source>
        <dbReference type="ARBA" id="ARBA00022741"/>
    </source>
</evidence>
<dbReference type="PROSITE" id="PS00107">
    <property type="entry name" value="PROTEIN_KINASE_ATP"/>
    <property type="match status" value="1"/>
</dbReference>
<evidence type="ECO:0000256" key="8">
    <source>
        <dbReference type="PROSITE-ProRule" id="PRU10141"/>
    </source>
</evidence>
<evidence type="ECO:0000313" key="12">
    <source>
        <dbReference type="Proteomes" id="UP001152592"/>
    </source>
</evidence>
<keyword evidence="6 8" id="KW-0067">ATP-binding</keyword>
<comment type="caution">
    <text evidence="11">The sequence shown here is derived from an EMBL/GenBank/DDBJ whole genome shotgun (WGS) entry which is preliminary data.</text>
</comment>
<dbReference type="InterPro" id="IPR008271">
    <property type="entry name" value="Ser/Thr_kinase_AS"/>
</dbReference>
<evidence type="ECO:0000256" key="1">
    <source>
        <dbReference type="ARBA" id="ARBA00012513"/>
    </source>
</evidence>
<feature type="compositionally biased region" description="Polar residues" evidence="9">
    <location>
        <begin position="328"/>
        <end position="339"/>
    </location>
</feature>
<feature type="compositionally biased region" description="Basic and acidic residues" evidence="9">
    <location>
        <begin position="91"/>
        <end position="135"/>
    </location>
</feature>
<evidence type="ECO:0000259" key="10">
    <source>
        <dbReference type="PROSITE" id="PS50011"/>
    </source>
</evidence>
<protein>
    <recommendedName>
        <fullName evidence="1">non-specific serine/threonine protein kinase</fullName>
        <ecNumber evidence="1">2.7.11.1</ecNumber>
    </recommendedName>
</protein>
<reference evidence="11" key="1">
    <citation type="submission" date="2021-07" db="EMBL/GenBank/DDBJ databases">
        <authorList>
            <person name="Branca A.L. A."/>
        </authorList>
    </citation>
    <scope>NUCLEOTIDE SEQUENCE</scope>
</reference>
<proteinExistence type="inferred from homology"/>
<feature type="region of interest" description="Disordered" evidence="9">
    <location>
        <begin position="1"/>
        <end position="391"/>
    </location>
</feature>
<dbReference type="InterPro" id="IPR017441">
    <property type="entry name" value="Protein_kinase_ATP_BS"/>
</dbReference>
<dbReference type="AlphaFoldDB" id="A0A9W4IZP2"/>
<keyword evidence="4 8" id="KW-0547">Nucleotide-binding</keyword>
<feature type="compositionally biased region" description="Basic and acidic residues" evidence="9">
    <location>
        <begin position="162"/>
        <end position="204"/>
    </location>
</feature>
<keyword evidence="5" id="KW-0418">Kinase</keyword>
<dbReference type="SUPFAM" id="SSF56112">
    <property type="entry name" value="Protein kinase-like (PK-like)"/>
    <property type="match status" value="1"/>
</dbReference>
<dbReference type="GO" id="GO:0005524">
    <property type="term" value="F:ATP binding"/>
    <property type="evidence" value="ECO:0007669"/>
    <property type="project" value="UniProtKB-UniRule"/>
</dbReference>
<keyword evidence="3" id="KW-0808">Transferase</keyword>
<dbReference type="EC" id="2.7.11.1" evidence="1"/>
<dbReference type="PANTHER" id="PTHR24058">
    <property type="entry name" value="DUAL SPECIFICITY PROTEIN KINASE"/>
    <property type="match status" value="1"/>
</dbReference>
<dbReference type="Pfam" id="PF00069">
    <property type="entry name" value="Pkinase"/>
    <property type="match status" value="1"/>
</dbReference>
<feature type="compositionally biased region" description="Polar residues" evidence="9">
    <location>
        <begin position="296"/>
        <end position="306"/>
    </location>
</feature>
<dbReference type="Proteomes" id="UP001152592">
    <property type="component" value="Unassembled WGS sequence"/>
</dbReference>
<feature type="compositionally biased region" description="Basic residues" evidence="9">
    <location>
        <begin position="152"/>
        <end position="161"/>
    </location>
</feature>
<dbReference type="Gene3D" id="3.30.200.20">
    <property type="entry name" value="Phosphorylase Kinase, domain 1"/>
    <property type="match status" value="1"/>
</dbReference>
<accession>A0A9W4IZP2</accession>
<evidence type="ECO:0000256" key="7">
    <source>
        <dbReference type="ARBA" id="ARBA00023596"/>
    </source>
</evidence>
<dbReference type="Gene3D" id="1.10.510.10">
    <property type="entry name" value="Transferase(Phosphotransferase) domain 1"/>
    <property type="match status" value="1"/>
</dbReference>
<feature type="compositionally biased region" description="Polar residues" evidence="9">
    <location>
        <begin position="220"/>
        <end position="229"/>
    </location>
</feature>
<dbReference type="InterPro" id="IPR000719">
    <property type="entry name" value="Prot_kinase_dom"/>
</dbReference>
<evidence type="ECO:0000256" key="9">
    <source>
        <dbReference type="SAM" id="MobiDB-lite"/>
    </source>
</evidence>
<feature type="compositionally biased region" description="Basic residues" evidence="9">
    <location>
        <begin position="260"/>
        <end position="271"/>
    </location>
</feature>
<evidence type="ECO:0000256" key="2">
    <source>
        <dbReference type="ARBA" id="ARBA00022527"/>
    </source>
</evidence>
<keyword evidence="2" id="KW-0723">Serine/threonine-protein kinase</keyword>
<feature type="compositionally biased region" description="Polar residues" evidence="9">
    <location>
        <begin position="273"/>
        <end position="286"/>
    </location>
</feature>